<reference evidence="6" key="1">
    <citation type="submission" date="2016-10" db="EMBL/GenBank/DDBJ databases">
        <authorList>
            <person name="Varghese N."/>
            <person name="Submissions S."/>
        </authorList>
    </citation>
    <scope>NUCLEOTIDE SEQUENCE [LARGE SCALE GENOMIC DNA]</scope>
    <source>
        <strain evidence="6">DSM 45789</strain>
    </source>
</reference>
<dbReference type="Proteomes" id="UP000198660">
    <property type="component" value="Unassembled WGS sequence"/>
</dbReference>
<keyword evidence="3" id="KW-0812">Transmembrane</keyword>
<organism evidence="5 6">
    <name type="scientific">Marininema halotolerans</name>
    <dbReference type="NCBI Taxonomy" id="1155944"/>
    <lineage>
        <taxon>Bacteria</taxon>
        <taxon>Bacillati</taxon>
        <taxon>Bacillota</taxon>
        <taxon>Bacilli</taxon>
        <taxon>Bacillales</taxon>
        <taxon>Thermoactinomycetaceae</taxon>
        <taxon>Marininema</taxon>
    </lineage>
</organism>
<evidence type="ECO:0000259" key="4">
    <source>
        <dbReference type="Pfam" id="PF01757"/>
    </source>
</evidence>
<proteinExistence type="inferred from homology"/>
<evidence type="ECO:0000256" key="2">
    <source>
        <dbReference type="ARBA" id="ARBA00007400"/>
    </source>
</evidence>
<feature type="transmembrane region" description="Helical" evidence="3">
    <location>
        <begin position="240"/>
        <end position="262"/>
    </location>
</feature>
<comment type="similarity">
    <text evidence="2">Belongs to the acyltransferase 3 family.</text>
</comment>
<dbReference type="AlphaFoldDB" id="A0A1I6RLU9"/>
<dbReference type="GO" id="GO:0016747">
    <property type="term" value="F:acyltransferase activity, transferring groups other than amino-acyl groups"/>
    <property type="evidence" value="ECO:0007669"/>
    <property type="project" value="InterPro"/>
</dbReference>
<feature type="transmembrane region" description="Helical" evidence="3">
    <location>
        <begin position="111"/>
        <end position="132"/>
    </location>
</feature>
<dbReference type="EMBL" id="FPAA01000005">
    <property type="protein sequence ID" value="SFS65634.1"/>
    <property type="molecule type" value="Genomic_DNA"/>
</dbReference>
<evidence type="ECO:0000313" key="5">
    <source>
        <dbReference type="EMBL" id="SFS65634.1"/>
    </source>
</evidence>
<protein>
    <submittedName>
        <fullName evidence="5">Fucose 4-O-acetylase</fullName>
    </submittedName>
</protein>
<evidence type="ECO:0000256" key="1">
    <source>
        <dbReference type="ARBA" id="ARBA00004370"/>
    </source>
</evidence>
<keyword evidence="3" id="KW-0472">Membrane</keyword>
<feature type="transmembrane region" description="Helical" evidence="3">
    <location>
        <begin position="193"/>
        <end position="212"/>
    </location>
</feature>
<dbReference type="RefSeq" id="WP_176391976.1">
    <property type="nucleotide sequence ID" value="NZ_FPAA01000005.1"/>
</dbReference>
<feature type="transmembrane region" description="Helical" evidence="3">
    <location>
        <begin position="304"/>
        <end position="321"/>
    </location>
</feature>
<feature type="transmembrane region" description="Helical" evidence="3">
    <location>
        <begin position="51"/>
        <end position="69"/>
    </location>
</feature>
<comment type="subcellular location">
    <subcellularLocation>
        <location evidence="1">Membrane</location>
    </subcellularLocation>
</comment>
<keyword evidence="3" id="KW-1133">Transmembrane helix</keyword>
<feature type="transmembrane region" description="Helical" evidence="3">
    <location>
        <begin position="21"/>
        <end position="39"/>
    </location>
</feature>
<dbReference type="Pfam" id="PF01757">
    <property type="entry name" value="Acyl_transf_3"/>
    <property type="match status" value="1"/>
</dbReference>
<accession>A0A1I6RLU9</accession>
<keyword evidence="6" id="KW-1185">Reference proteome</keyword>
<gene>
    <name evidence="5" type="ORF">SAMN05444972_105188</name>
</gene>
<feature type="domain" description="Acyltransferase 3" evidence="4">
    <location>
        <begin position="16"/>
        <end position="322"/>
    </location>
</feature>
<dbReference type="PANTHER" id="PTHR37312">
    <property type="entry name" value="MEMBRANE-BOUND ACYLTRANSFERASE YKRP-RELATED"/>
    <property type="match status" value="1"/>
</dbReference>
<dbReference type="PANTHER" id="PTHR37312:SF1">
    <property type="entry name" value="MEMBRANE-BOUND ACYLTRANSFERASE YKRP-RELATED"/>
    <property type="match status" value="1"/>
</dbReference>
<evidence type="ECO:0000313" key="6">
    <source>
        <dbReference type="Proteomes" id="UP000198660"/>
    </source>
</evidence>
<sequence length="358" mass="42150">MSSNTERTQTTSKPRNYYFDNLKFILILLVVLGHAYSTLKDDSPLVNSAYLTIYTFHMPLMILASGFFAKNIHREGQSKKLIATILIPYLIFETLYSVYDHVIFNTDALDLSILKPYWIMWFMFSLFLWRLMLPYFVNLKYPLITSYALAILVGYINDADKLLSLSRTIAFFPFFLTGYYLQNHHLEVLFSRWKRVFSWIGLGLLFVMYWYLVFHTSIDLNFRKWLYFVYPYESLNHSEWYAGAIRLGFFGLTLLASIFVLAITPRRKTFFSELGSRSLYVYLLHGFFIKAYNGAHLDDKFASPIYYIIVSICAIALTFLLSSRFVQRIGQPLLQPRVQWLFRSKNKRQKQNLNKVPG</sequence>
<dbReference type="InterPro" id="IPR052734">
    <property type="entry name" value="Nod_factor_acetyltransferase"/>
</dbReference>
<feature type="transmembrane region" description="Helical" evidence="3">
    <location>
        <begin position="81"/>
        <end position="99"/>
    </location>
</feature>
<dbReference type="InterPro" id="IPR002656">
    <property type="entry name" value="Acyl_transf_3_dom"/>
</dbReference>
<evidence type="ECO:0000256" key="3">
    <source>
        <dbReference type="SAM" id="Phobius"/>
    </source>
</evidence>
<name>A0A1I6RLU9_9BACL</name>
<feature type="transmembrane region" description="Helical" evidence="3">
    <location>
        <begin position="274"/>
        <end position="292"/>
    </location>
</feature>